<name>A0AC61DEC9_9FIRM</name>
<dbReference type="EMBL" id="PEDL01000003">
    <property type="protein sequence ID" value="PHV71521.1"/>
    <property type="molecule type" value="Genomic_DNA"/>
</dbReference>
<comment type="caution">
    <text evidence="1">The sequence shown here is derived from an EMBL/GenBank/DDBJ whole genome shotgun (WGS) entry which is preliminary data.</text>
</comment>
<accession>A0AC61DEC9</accession>
<evidence type="ECO:0000313" key="2">
    <source>
        <dbReference type="Proteomes" id="UP000224460"/>
    </source>
</evidence>
<proteinExistence type="predicted"/>
<reference evidence="1" key="1">
    <citation type="submission" date="2017-10" db="EMBL/GenBank/DDBJ databases">
        <title>Genome sequence of cellulolytic Lachnospiraceae bacterium XHS1971 isolated from hotspring sediment.</title>
        <authorList>
            <person name="Vasudevan G."/>
            <person name="Joshi A.J."/>
            <person name="Hivarkar S."/>
            <person name="Lanjekar V.B."/>
            <person name="Dhakephalkar P.K."/>
            <person name="Dagar S."/>
        </authorList>
    </citation>
    <scope>NUCLEOTIDE SEQUENCE</scope>
    <source>
        <strain evidence="1">XHS1971</strain>
    </source>
</reference>
<keyword evidence="2" id="KW-1185">Reference proteome</keyword>
<evidence type="ECO:0000313" key="1">
    <source>
        <dbReference type="EMBL" id="PHV71521.1"/>
    </source>
</evidence>
<sequence>MRKIAFYTLGCKVNQYDTEAVLEDFKRAGYEVVPFEEYAHVYVVNTCTVTHLSDRKCRQMLRKTKRINPESILVAMGCYAQIAGETIKEQVEEIDIIVGTNRRSEIVHLVQEFESHENTPTNLVSDIMAVEEFEEMQISERGERTRVYIKIQEGCNNYCTYCIIPYVRGKIRSRKEKSVLDETKRLADLGYKEIVLTGIHVASYGKDLGNTDLVQLLQKVHEIEGIERIRMSSIEPGVVTDAFLEVLKELPKLCRHFHLSLQSGSDTVLKRMKRKYTSADYLKSVEQLRHVWPDVAITTDVIVGFPGETEEEFEETLHFVKKAELAQIHIFPYSQREGTPAAQMPNQITPEVKEERTKRLSQIEKELHQAFMKQHIGKEVEVLFENSHKEGFTGFTSNYLKVYVESESNIENTLQHVRITGIKEDELLGQLILK</sequence>
<organism evidence="1 2">
    <name type="scientific">Sporanaerobium hydrogeniformans</name>
    <dbReference type="NCBI Taxonomy" id="3072179"/>
    <lineage>
        <taxon>Bacteria</taxon>
        <taxon>Bacillati</taxon>
        <taxon>Bacillota</taxon>
        <taxon>Clostridia</taxon>
        <taxon>Lachnospirales</taxon>
        <taxon>Lachnospiraceae</taxon>
        <taxon>Sporanaerobium</taxon>
    </lineage>
</organism>
<protein>
    <submittedName>
        <fullName evidence="1">tRNA (N(6)-L-threonylcarbamoyladenosine(37)-C(2))-methylthiotransferase MtaB</fullName>
    </submittedName>
</protein>
<gene>
    <name evidence="1" type="ORF">CS063_05600</name>
</gene>
<dbReference type="Proteomes" id="UP000224460">
    <property type="component" value="Unassembled WGS sequence"/>
</dbReference>